<protein>
    <submittedName>
        <fullName evidence="7">DNA oxidative demethylase AlkB</fullName>
        <ecNumber evidence="7">1.14.11.33</ecNumber>
    </submittedName>
</protein>
<proteinExistence type="predicted"/>
<dbReference type="EMBL" id="JAMYZZ010000029">
    <property type="protein sequence ID" value="MCP1259373.1"/>
    <property type="molecule type" value="Genomic_DNA"/>
</dbReference>
<dbReference type="PROSITE" id="PS51471">
    <property type="entry name" value="FE2OG_OXY"/>
    <property type="match status" value="1"/>
</dbReference>
<dbReference type="GO" id="GO:0035516">
    <property type="term" value="F:broad specificity oxidative DNA demethylase activity"/>
    <property type="evidence" value="ECO:0007669"/>
    <property type="project" value="UniProtKB-EC"/>
</dbReference>
<organism evidence="7 8">
    <name type="scientific">Acetobacter lambici</name>
    <dbReference type="NCBI Taxonomy" id="1332824"/>
    <lineage>
        <taxon>Bacteria</taxon>
        <taxon>Pseudomonadati</taxon>
        <taxon>Pseudomonadota</taxon>
        <taxon>Alphaproteobacteria</taxon>
        <taxon>Acetobacterales</taxon>
        <taxon>Acetobacteraceae</taxon>
        <taxon>Acetobacter</taxon>
    </lineage>
</organism>
<name>A0ABT1F2C7_9PROT</name>
<comment type="cofactor">
    <cofactor evidence="1">
        <name>Fe(2+)</name>
        <dbReference type="ChEBI" id="CHEBI:29033"/>
    </cofactor>
</comment>
<dbReference type="InterPro" id="IPR004574">
    <property type="entry name" value="Alkb"/>
</dbReference>
<keyword evidence="2" id="KW-0479">Metal-binding</keyword>
<dbReference type="RefSeq" id="WP_242012637.1">
    <property type="nucleotide sequence ID" value="NZ_JAMYZY010000035.1"/>
</dbReference>
<dbReference type="Gene3D" id="2.60.120.590">
    <property type="entry name" value="Alpha-ketoglutarate-dependent dioxygenase AlkB-like"/>
    <property type="match status" value="1"/>
</dbReference>
<evidence type="ECO:0000313" key="8">
    <source>
        <dbReference type="Proteomes" id="UP001523528"/>
    </source>
</evidence>
<sequence>MTHPHTQAQQMNLLLPDIRPTREELETGAVLMRQFGTPHATGLLQSLHEIAQQAPFRHMLTPGGGTMSAAMTSCGALGWVSSPRGYAYTTQDPLSQRPWPAMPANLSTLAQNAAQAAGYPDFAPNACLLNCYQSNSHMGLHQDRDEGDITQPIVSLSLGRTGLFMWGGPERRSRVRTFALDHGDILVWGGPARLHYHGIKGLAPTPHPLTGLTRFNMTFRHVEAHTS</sequence>
<dbReference type="InterPro" id="IPR027450">
    <property type="entry name" value="AlkB-like"/>
</dbReference>
<keyword evidence="8" id="KW-1185">Reference proteome</keyword>
<keyword evidence="5" id="KW-0408">Iron</keyword>
<evidence type="ECO:0000313" key="7">
    <source>
        <dbReference type="EMBL" id="MCP1259373.1"/>
    </source>
</evidence>
<evidence type="ECO:0000256" key="1">
    <source>
        <dbReference type="ARBA" id="ARBA00001954"/>
    </source>
</evidence>
<accession>A0ABT1F2C7</accession>
<dbReference type="InterPro" id="IPR037151">
    <property type="entry name" value="AlkB-like_sf"/>
</dbReference>
<dbReference type="InterPro" id="IPR005123">
    <property type="entry name" value="Oxoglu/Fe-dep_dioxygenase_dom"/>
</dbReference>
<keyword evidence="3" id="KW-0223">Dioxygenase</keyword>
<evidence type="ECO:0000256" key="3">
    <source>
        <dbReference type="ARBA" id="ARBA00022964"/>
    </source>
</evidence>
<dbReference type="NCBIfam" id="NF011930">
    <property type="entry name" value="PRK15401.1"/>
    <property type="match status" value="1"/>
</dbReference>
<evidence type="ECO:0000256" key="4">
    <source>
        <dbReference type="ARBA" id="ARBA00023002"/>
    </source>
</evidence>
<dbReference type="EC" id="1.14.11.33" evidence="7"/>
<evidence type="ECO:0000256" key="5">
    <source>
        <dbReference type="ARBA" id="ARBA00023004"/>
    </source>
</evidence>
<dbReference type="SUPFAM" id="SSF51197">
    <property type="entry name" value="Clavaminate synthase-like"/>
    <property type="match status" value="1"/>
</dbReference>
<evidence type="ECO:0000256" key="2">
    <source>
        <dbReference type="ARBA" id="ARBA00022723"/>
    </source>
</evidence>
<reference evidence="7 8" key="1">
    <citation type="submission" date="2022-06" db="EMBL/GenBank/DDBJ databases">
        <title>Acetobacer genomes from food samples.</title>
        <authorList>
            <person name="Sombolestani A."/>
        </authorList>
    </citation>
    <scope>NUCLEOTIDE SEQUENCE [LARGE SCALE GENOMIC DNA]</scope>
    <source>
        <strain evidence="7 8">R-83285</strain>
    </source>
</reference>
<keyword evidence="4 7" id="KW-0560">Oxidoreductase</keyword>
<feature type="domain" description="Fe2OG dioxygenase" evidence="6">
    <location>
        <begin position="123"/>
        <end position="223"/>
    </location>
</feature>
<comment type="caution">
    <text evidence="7">The sequence shown here is derived from an EMBL/GenBank/DDBJ whole genome shotgun (WGS) entry which is preliminary data.</text>
</comment>
<gene>
    <name evidence="7" type="primary">alkB</name>
    <name evidence="7" type="ORF">NKW50_12290</name>
</gene>
<dbReference type="Proteomes" id="UP001523528">
    <property type="component" value="Unassembled WGS sequence"/>
</dbReference>
<dbReference type="Pfam" id="PF13532">
    <property type="entry name" value="2OG-FeII_Oxy_2"/>
    <property type="match status" value="1"/>
</dbReference>
<dbReference type="PANTHER" id="PTHR16557:SF2">
    <property type="entry name" value="NUCLEIC ACID DIOXYGENASE ALKBH1"/>
    <property type="match status" value="1"/>
</dbReference>
<evidence type="ECO:0000259" key="6">
    <source>
        <dbReference type="PROSITE" id="PS51471"/>
    </source>
</evidence>
<dbReference type="PANTHER" id="PTHR16557">
    <property type="entry name" value="ALKYLATED DNA REPAIR PROTEIN ALKB-RELATED"/>
    <property type="match status" value="1"/>
</dbReference>